<feature type="transmembrane region" description="Helical" evidence="14">
    <location>
        <begin position="671"/>
        <end position="691"/>
    </location>
</feature>
<dbReference type="HOGENOM" id="CLU_000604_35_0_1"/>
<feature type="transmembrane region" description="Helical" evidence="14">
    <location>
        <begin position="641"/>
        <end position="659"/>
    </location>
</feature>
<comment type="similarity">
    <text evidence="3">Belongs to the ABC transporter superfamily. ABCG family. PDR (TC 3.A.1.205) subfamily.</text>
</comment>
<feature type="transmembrane region" description="Helical" evidence="14">
    <location>
        <begin position="1318"/>
        <end position="1342"/>
    </location>
</feature>
<keyword evidence="4" id="KW-0813">Transport</keyword>
<sequence length="1549" mass="172766">MASDEPEYLPIRAGPAESVDDRVEGAPSSEISKDDIEEDPSPHLTRTSTSRSMREREFQPIAAGDRAELHRIASTFASAGGSMTRTSTRASGLERRDTLYNVNIGDPVLDPASPEFDPYKWTRMLMRLAEQNNVIQRRAGIVWKNLKVCGTGSAINLQKNVGSMLMAPLRLNEFFGHGAEKTILNEFDGVLKSGEMLVVLGRPGSGCSTLLKTLMGELRGLDLKPQSEITYSGITQKQMLKQFKGEVVYNQEVDKHFPHLTVGETLEFAARVRTPRQRLIEGVSREQWAKHFAAVIMTVFGLSHTYNTKVGNDFVRGVSGGERKRVSIAEMALAGSPIAAWDNSTRGLDAATALEFTKSLRMSSNLAGTVHLVAIYQASQAIYDLFDKAIVLYEGRQVYFGPCDEAKEYFVEMGWECPPRQTTGDFLTSVTNPSERRVRPGFEDKVPRTPEEFEKYWKESPYYKAMKQETEEHEEEFPIGGKTLQQFKDSRKEMQAKHVRPESPYTVSIPMQVKYCTKRAYQRLWNDKTSTVTTIVGQIAMALIIGSVFYGTPSNTASFFQKGGVLFFAVLLNALIAISEINNLYSQRPIVEKQASYAFYHPFTEALAGIVADIPVKFCIAVCFNVIIYFLAGLRREPSQFFIFFMFNFVAILTMSQIYRSIAASTKTVSQAMAIAGVTTLAIVIYTGFVIPRPLMHPWFKWISWINPVAYAFEGLFVNELHGQRFDCSILVPSGPGYAQAGQDFVCAVAGAVPGQTTVSGDAYLESAFQYSYAHIWRNLGFMFAFMIFFLFVYLFATEFNSASGSSAEVLVFRRGHVPKQLLAAEKAAKNDEEAPVQASVGIVDGQMAKEQDEQVQALAPQTDVFTWKDVCYDIKIKGEPRRLLDNVSGWVKPGTLTALMGVSGAGKTTLLDVLAQRVSMGVVTGDMLVSGRPLDESFQRKTGYVQQQDLHLETTTVREALRFSAMLRQPKSVPRKEKYEFVEDVIKMLNMQDFAEAVVGVPGEGLNVEQRKLLTIGVELAAKPALLLFLDEPTSGLDSQSSWAIVAFLRKLADNGQAVLATIHQPSAILFQEFDRLLFLAKGGKTVYFGDIGKNSRTLLDYFESNGAEKCGENDNPAEYMLTMVGAGPSGKSTQDWHEIWKNSPQTKEVQTELERIKQDMGSRPKEETEGSHSEFAMPFIYQLYEVTLRVFQQYWRTPGYVYSKLLLGVASALFIGFSFFHADSSQQGLQDIIFSIFMITTIFTTLVQQIMPRFILQRDLYEVRERPSKAYSWRAFLIANIFVEIPWQILLGVMVFASYFYPIYTKGGIPASERQGLILLLLVQFFVFASSFAHMLIAALPDAETAGNIATLMFSLTLTFNGVFQPPNALPGFWIFMYRVSPLTYLVSALASTGLSGREVHCATNELAVMQPPAGATCGEYLGPFAQVAGGAIYNPNATADCQYCSISTADQFLAGSEISYSTRWRNYGIVFAFIVFNIFMAVLLYYLIRVRKSSGRSMGEKFGWILKFFQKDASAEKKTTDAKSQAPQVKTENVLPVAEDGKEERE</sequence>
<dbReference type="InterPro" id="IPR003439">
    <property type="entry name" value="ABC_transporter-like_ATP-bd"/>
</dbReference>
<evidence type="ECO:0000259" key="15">
    <source>
        <dbReference type="PROSITE" id="PS50893"/>
    </source>
</evidence>
<feature type="transmembrane region" description="Helical" evidence="14">
    <location>
        <begin position="564"/>
        <end position="586"/>
    </location>
</feature>
<feature type="region of interest" description="Disordered" evidence="13">
    <location>
        <begin position="1522"/>
        <end position="1549"/>
    </location>
</feature>
<dbReference type="InterPro" id="IPR043926">
    <property type="entry name" value="ABCG_dom"/>
</dbReference>
<evidence type="ECO:0000256" key="12">
    <source>
        <dbReference type="ARBA" id="ARBA00023180"/>
    </source>
</evidence>
<evidence type="ECO:0000256" key="4">
    <source>
        <dbReference type="ARBA" id="ARBA00022448"/>
    </source>
</evidence>
<keyword evidence="6 14" id="KW-0812">Transmembrane</keyword>
<keyword evidence="12" id="KW-0325">Glycoprotein</keyword>
<dbReference type="GO" id="GO:0016887">
    <property type="term" value="F:ATP hydrolysis activity"/>
    <property type="evidence" value="ECO:0007669"/>
    <property type="project" value="InterPro"/>
</dbReference>
<gene>
    <name evidence="16" type="ORF">OIDMADRAFT_104920</name>
</gene>
<dbReference type="FunCoup" id="A0A0C3H6Y0">
    <property type="interactions" value="401"/>
</dbReference>
<evidence type="ECO:0000256" key="8">
    <source>
        <dbReference type="ARBA" id="ARBA00022741"/>
    </source>
</evidence>
<dbReference type="CDD" id="cd03233">
    <property type="entry name" value="ABCG_PDR_domain1"/>
    <property type="match status" value="1"/>
</dbReference>
<feature type="compositionally biased region" description="Polar residues" evidence="13">
    <location>
        <begin position="1525"/>
        <end position="1534"/>
    </location>
</feature>
<keyword evidence="17" id="KW-1185">Reference proteome</keyword>
<feature type="transmembrane region" description="Helical" evidence="14">
    <location>
        <begin position="1470"/>
        <end position="1491"/>
    </location>
</feature>
<feature type="domain" description="ABC transporter" evidence="15">
    <location>
        <begin position="169"/>
        <end position="419"/>
    </location>
</feature>
<evidence type="ECO:0000256" key="6">
    <source>
        <dbReference type="ARBA" id="ARBA00022692"/>
    </source>
</evidence>
<feature type="transmembrane region" description="Helical" evidence="14">
    <location>
        <begin position="606"/>
        <end position="632"/>
    </location>
</feature>
<dbReference type="GO" id="GO:0005524">
    <property type="term" value="F:ATP binding"/>
    <property type="evidence" value="ECO:0007669"/>
    <property type="project" value="UniProtKB-KW"/>
</dbReference>
<name>A0A0C3H6Y0_OIDMZ</name>
<dbReference type="SMART" id="SM00382">
    <property type="entry name" value="AAA"/>
    <property type="match status" value="2"/>
</dbReference>
<dbReference type="GO" id="GO:0140359">
    <property type="term" value="F:ABC-type transporter activity"/>
    <property type="evidence" value="ECO:0007669"/>
    <property type="project" value="InterPro"/>
</dbReference>
<dbReference type="FunFam" id="3.40.50.300:FF:000054">
    <property type="entry name" value="ABC multidrug transporter atrF"/>
    <property type="match status" value="1"/>
</dbReference>
<dbReference type="PANTHER" id="PTHR19241">
    <property type="entry name" value="ATP-BINDING CASSETTE TRANSPORTER"/>
    <property type="match status" value="1"/>
</dbReference>
<feature type="transmembrane region" description="Helical" evidence="14">
    <location>
        <begin position="1234"/>
        <end position="1253"/>
    </location>
</feature>
<feature type="transmembrane region" description="Helical" evidence="14">
    <location>
        <begin position="532"/>
        <end position="552"/>
    </location>
</feature>
<dbReference type="InterPro" id="IPR029481">
    <property type="entry name" value="ABC_trans_N"/>
</dbReference>
<evidence type="ECO:0000313" key="17">
    <source>
        <dbReference type="Proteomes" id="UP000054321"/>
    </source>
</evidence>
<comment type="subcellular location">
    <subcellularLocation>
        <location evidence="2">Cell membrane</location>
    </subcellularLocation>
    <subcellularLocation>
        <location evidence="1">Endomembrane system</location>
        <topology evidence="1">Multi-pass membrane protein</topology>
    </subcellularLocation>
</comment>
<accession>A0A0C3H6Y0</accession>
<evidence type="ECO:0000256" key="1">
    <source>
        <dbReference type="ARBA" id="ARBA00004127"/>
    </source>
</evidence>
<evidence type="ECO:0000256" key="7">
    <source>
        <dbReference type="ARBA" id="ARBA00022737"/>
    </source>
</evidence>
<evidence type="ECO:0000256" key="3">
    <source>
        <dbReference type="ARBA" id="ARBA00006012"/>
    </source>
</evidence>
<dbReference type="CDD" id="cd03232">
    <property type="entry name" value="ABCG_PDR_domain2"/>
    <property type="match status" value="1"/>
</dbReference>
<keyword evidence="5" id="KW-1003">Cell membrane</keyword>
<evidence type="ECO:0000256" key="14">
    <source>
        <dbReference type="SAM" id="Phobius"/>
    </source>
</evidence>
<dbReference type="InParanoid" id="A0A0C3H6Y0"/>
<protein>
    <recommendedName>
        <fullName evidence="15">ABC transporter domain-containing protein</fullName>
    </recommendedName>
</protein>
<proteinExistence type="inferred from homology"/>
<dbReference type="PROSITE" id="PS50893">
    <property type="entry name" value="ABC_TRANSPORTER_2"/>
    <property type="match status" value="2"/>
</dbReference>
<keyword evidence="11 14" id="KW-0472">Membrane</keyword>
<dbReference type="SUPFAM" id="SSF52540">
    <property type="entry name" value="P-loop containing nucleoside triphosphate hydrolases"/>
    <property type="match status" value="2"/>
</dbReference>
<dbReference type="GO" id="GO:0012505">
    <property type="term" value="C:endomembrane system"/>
    <property type="evidence" value="ECO:0007669"/>
    <property type="project" value="UniProtKB-SubCell"/>
</dbReference>
<dbReference type="Pfam" id="PF19055">
    <property type="entry name" value="ABC2_membrane_7"/>
    <property type="match status" value="1"/>
</dbReference>
<dbReference type="InterPro" id="IPR027417">
    <property type="entry name" value="P-loop_NTPase"/>
</dbReference>
<keyword evidence="10 14" id="KW-1133">Transmembrane helix</keyword>
<evidence type="ECO:0000256" key="5">
    <source>
        <dbReference type="ARBA" id="ARBA00022475"/>
    </source>
</evidence>
<feature type="transmembrane region" description="Helical" evidence="14">
    <location>
        <begin position="1201"/>
        <end position="1222"/>
    </location>
</feature>
<evidence type="ECO:0000256" key="2">
    <source>
        <dbReference type="ARBA" id="ARBA00004236"/>
    </source>
</evidence>
<dbReference type="Pfam" id="PF06422">
    <property type="entry name" value="PDR_CDR"/>
    <property type="match status" value="2"/>
</dbReference>
<evidence type="ECO:0000256" key="13">
    <source>
        <dbReference type="SAM" id="MobiDB-lite"/>
    </source>
</evidence>
<dbReference type="GO" id="GO:0005886">
    <property type="term" value="C:plasma membrane"/>
    <property type="evidence" value="ECO:0007669"/>
    <property type="project" value="UniProtKB-SubCell"/>
</dbReference>
<dbReference type="InterPro" id="IPR034003">
    <property type="entry name" value="ABCG_PDR_2"/>
</dbReference>
<reference evidence="17" key="2">
    <citation type="submission" date="2015-01" db="EMBL/GenBank/DDBJ databases">
        <title>Evolutionary Origins and Diversification of the Mycorrhizal Mutualists.</title>
        <authorList>
            <consortium name="DOE Joint Genome Institute"/>
            <consortium name="Mycorrhizal Genomics Consortium"/>
            <person name="Kohler A."/>
            <person name="Kuo A."/>
            <person name="Nagy L.G."/>
            <person name="Floudas D."/>
            <person name="Copeland A."/>
            <person name="Barry K.W."/>
            <person name="Cichocki N."/>
            <person name="Veneault-Fourrey C."/>
            <person name="LaButti K."/>
            <person name="Lindquist E.A."/>
            <person name="Lipzen A."/>
            <person name="Lundell T."/>
            <person name="Morin E."/>
            <person name="Murat C."/>
            <person name="Riley R."/>
            <person name="Ohm R."/>
            <person name="Sun H."/>
            <person name="Tunlid A."/>
            <person name="Henrissat B."/>
            <person name="Grigoriev I.V."/>
            <person name="Hibbett D.S."/>
            <person name="Martin F."/>
        </authorList>
    </citation>
    <scope>NUCLEOTIDE SEQUENCE [LARGE SCALE GENOMIC DNA]</scope>
    <source>
        <strain evidence="17">Zn</strain>
    </source>
</reference>
<dbReference type="OrthoDB" id="245989at2759"/>
<dbReference type="STRING" id="913774.A0A0C3H6Y0"/>
<evidence type="ECO:0000313" key="16">
    <source>
        <dbReference type="EMBL" id="KIM99054.1"/>
    </source>
</evidence>
<dbReference type="EMBL" id="KN832879">
    <property type="protein sequence ID" value="KIM99054.1"/>
    <property type="molecule type" value="Genomic_DNA"/>
</dbReference>
<dbReference type="Gene3D" id="3.40.50.300">
    <property type="entry name" value="P-loop containing nucleotide triphosphate hydrolases"/>
    <property type="match status" value="2"/>
</dbReference>
<feature type="domain" description="ABC transporter" evidence="15">
    <location>
        <begin position="866"/>
        <end position="1108"/>
    </location>
</feature>
<feature type="transmembrane region" description="Helical" evidence="14">
    <location>
        <begin position="1348"/>
        <end position="1366"/>
    </location>
</feature>
<dbReference type="InterPro" id="IPR010929">
    <property type="entry name" value="PDR_CDR_ABC"/>
</dbReference>
<dbReference type="InterPro" id="IPR013525">
    <property type="entry name" value="ABC2_TM"/>
</dbReference>
<evidence type="ECO:0000256" key="10">
    <source>
        <dbReference type="ARBA" id="ARBA00022989"/>
    </source>
</evidence>
<dbReference type="PROSITE" id="PS00211">
    <property type="entry name" value="ABC_TRANSPORTER_1"/>
    <property type="match status" value="1"/>
</dbReference>
<dbReference type="Proteomes" id="UP000054321">
    <property type="component" value="Unassembled WGS sequence"/>
</dbReference>
<feature type="transmembrane region" description="Helical" evidence="14">
    <location>
        <begin position="1273"/>
        <end position="1306"/>
    </location>
</feature>
<dbReference type="FunFam" id="3.40.50.300:FF:001601">
    <property type="entry name" value="ABC multidrug transporter"/>
    <property type="match status" value="1"/>
</dbReference>
<organism evidence="16 17">
    <name type="scientific">Oidiodendron maius (strain Zn)</name>
    <dbReference type="NCBI Taxonomy" id="913774"/>
    <lineage>
        <taxon>Eukaryota</taxon>
        <taxon>Fungi</taxon>
        <taxon>Dikarya</taxon>
        <taxon>Ascomycota</taxon>
        <taxon>Pezizomycotina</taxon>
        <taxon>Leotiomycetes</taxon>
        <taxon>Leotiomycetes incertae sedis</taxon>
        <taxon>Myxotrichaceae</taxon>
        <taxon>Oidiodendron</taxon>
    </lineage>
</organism>
<keyword evidence="7" id="KW-0677">Repeat</keyword>
<dbReference type="Pfam" id="PF01061">
    <property type="entry name" value="ABC2_membrane"/>
    <property type="match status" value="2"/>
</dbReference>
<reference evidence="16 17" key="1">
    <citation type="submission" date="2014-04" db="EMBL/GenBank/DDBJ databases">
        <authorList>
            <consortium name="DOE Joint Genome Institute"/>
            <person name="Kuo A."/>
            <person name="Martino E."/>
            <person name="Perotto S."/>
            <person name="Kohler A."/>
            <person name="Nagy L.G."/>
            <person name="Floudas D."/>
            <person name="Copeland A."/>
            <person name="Barry K.W."/>
            <person name="Cichocki N."/>
            <person name="Veneault-Fourrey C."/>
            <person name="LaButti K."/>
            <person name="Lindquist E.A."/>
            <person name="Lipzen A."/>
            <person name="Lundell T."/>
            <person name="Morin E."/>
            <person name="Murat C."/>
            <person name="Sun H."/>
            <person name="Tunlid A."/>
            <person name="Henrissat B."/>
            <person name="Grigoriev I.V."/>
            <person name="Hibbett D.S."/>
            <person name="Martin F."/>
            <person name="Nordberg H.P."/>
            <person name="Cantor M.N."/>
            <person name="Hua S.X."/>
        </authorList>
    </citation>
    <scope>NUCLEOTIDE SEQUENCE [LARGE SCALE GENOMIC DNA]</scope>
    <source>
        <strain evidence="16 17">Zn</strain>
    </source>
</reference>
<dbReference type="InterPro" id="IPR034001">
    <property type="entry name" value="ABCG_PDR_1"/>
</dbReference>
<keyword evidence="8" id="KW-0547">Nucleotide-binding</keyword>
<dbReference type="Pfam" id="PF00005">
    <property type="entry name" value="ABC_tran"/>
    <property type="match status" value="2"/>
</dbReference>
<evidence type="ECO:0000256" key="9">
    <source>
        <dbReference type="ARBA" id="ARBA00022840"/>
    </source>
</evidence>
<evidence type="ECO:0000256" key="11">
    <source>
        <dbReference type="ARBA" id="ARBA00023136"/>
    </source>
</evidence>
<feature type="transmembrane region" description="Helical" evidence="14">
    <location>
        <begin position="780"/>
        <end position="797"/>
    </location>
</feature>
<dbReference type="InterPro" id="IPR017871">
    <property type="entry name" value="ABC_transporter-like_CS"/>
</dbReference>
<feature type="region of interest" description="Disordered" evidence="13">
    <location>
        <begin position="1"/>
        <end position="55"/>
    </location>
</feature>
<keyword evidence="9" id="KW-0067">ATP-binding</keyword>
<dbReference type="InterPro" id="IPR003593">
    <property type="entry name" value="AAA+_ATPase"/>
</dbReference>
<dbReference type="Pfam" id="PF14510">
    <property type="entry name" value="ABC_trans_N"/>
    <property type="match status" value="1"/>
</dbReference>